<dbReference type="Proteomes" id="UP001595636">
    <property type="component" value="Unassembled WGS sequence"/>
</dbReference>
<dbReference type="EMBL" id="JBHRYH010000046">
    <property type="protein sequence ID" value="MFC3627784.1"/>
    <property type="molecule type" value="Genomic_DNA"/>
</dbReference>
<dbReference type="InterPro" id="IPR013321">
    <property type="entry name" value="Arc_rbn_hlx_hlx"/>
</dbReference>
<comment type="caution">
    <text evidence="1">The sequence shown here is derived from an EMBL/GenBank/DDBJ whole genome shotgun (WGS) entry which is preliminary data.</text>
</comment>
<name>A0ABV7TYB6_9NEIS</name>
<reference evidence="2" key="1">
    <citation type="journal article" date="2019" name="Int. J. Syst. Evol. Microbiol.">
        <title>The Global Catalogue of Microorganisms (GCM) 10K type strain sequencing project: providing services to taxonomists for standard genome sequencing and annotation.</title>
        <authorList>
            <consortium name="The Broad Institute Genomics Platform"/>
            <consortium name="The Broad Institute Genome Sequencing Center for Infectious Disease"/>
            <person name="Wu L."/>
            <person name="Ma J."/>
        </authorList>
    </citation>
    <scope>NUCLEOTIDE SEQUENCE [LARGE SCALE GENOMIC DNA]</scope>
    <source>
        <strain evidence="2">KCTC 42195</strain>
    </source>
</reference>
<keyword evidence="2" id="KW-1185">Reference proteome</keyword>
<evidence type="ECO:0000313" key="1">
    <source>
        <dbReference type="EMBL" id="MFC3627784.1"/>
    </source>
</evidence>
<accession>A0ABV7TYB6</accession>
<dbReference type="RefSeq" id="WP_390281791.1">
    <property type="nucleotide sequence ID" value="NZ_JBHRYH010000046.1"/>
</dbReference>
<sequence length="105" mass="11674">MQAKWVKSPAIAGASLTFHFQALVSLYSSLYRCVGIQKHTSGDNVTTTPFSPKDRHRPDAVQFKAWIPRQLRAEFAEVCASQDMTASAVLRGLLIAYIQKARQHG</sequence>
<dbReference type="Gene3D" id="1.10.1220.10">
    <property type="entry name" value="Met repressor-like"/>
    <property type="match status" value="1"/>
</dbReference>
<evidence type="ECO:0008006" key="3">
    <source>
        <dbReference type="Google" id="ProtNLM"/>
    </source>
</evidence>
<evidence type="ECO:0000313" key="2">
    <source>
        <dbReference type="Proteomes" id="UP001595636"/>
    </source>
</evidence>
<organism evidence="1 2">
    <name type="scientific">Vogesella amnigena</name>
    <dbReference type="NCBI Taxonomy" id="1507449"/>
    <lineage>
        <taxon>Bacteria</taxon>
        <taxon>Pseudomonadati</taxon>
        <taxon>Pseudomonadota</taxon>
        <taxon>Betaproteobacteria</taxon>
        <taxon>Neisseriales</taxon>
        <taxon>Chromobacteriaceae</taxon>
        <taxon>Vogesella</taxon>
    </lineage>
</organism>
<proteinExistence type="predicted"/>
<gene>
    <name evidence="1" type="ORF">ACFOKJ_16805</name>
</gene>
<protein>
    <recommendedName>
        <fullName evidence="3">CopG family transcriptional regulator</fullName>
    </recommendedName>
</protein>